<dbReference type="Proteomes" id="UP001597183">
    <property type="component" value="Unassembled WGS sequence"/>
</dbReference>
<reference evidence="2" key="1">
    <citation type="journal article" date="2019" name="Int. J. Syst. Evol. Microbiol.">
        <title>The Global Catalogue of Microorganisms (GCM) 10K type strain sequencing project: providing services to taxonomists for standard genome sequencing and annotation.</title>
        <authorList>
            <consortium name="The Broad Institute Genomics Platform"/>
            <consortium name="The Broad Institute Genome Sequencing Center for Infectious Disease"/>
            <person name="Wu L."/>
            <person name="Ma J."/>
        </authorList>
    </citation>
    <scope>NUCLEOTIDE SEQUENCE [LARGE SCALE GENOMIC DNA]</scope>
    <source>
        <strain evidence="2">CCM 7526</strain>
    </source>
</reference>
<name>A0ABW4AJ35_9ACTN</name>
<proteinExistence type="predicted"/>
<protein>
    <submittedName>
        <fullName evidence="1">Tetratricopeptide repeat protein</fullName>
    </submittedName>
</protein>
<dbReference type="Gene3D" id="3.40.50.300">
    <property type="entry name" value="P-loop containing nucleotide triphosphate hydrolases"/>
    <property type="match status" value="1"/>
</dbReference>
<dbReference type="SUPFAM" id="SSF48452">
    <property type="entry name" value="TPR-like"/>
    <property type="match status" value="3"/>
</dbReference>
<evidence type="ECO:0000313" key="1">
    <source>
        <dbReference type="EMBL" id="MFD1370583.1"/>
    </source>
</evidence>
<dbReference type="SUPFAM" id="SSF50494">
    <property type="entry name" value="Trypsin-like serine proteases"/>
    <property type="match status" value="1"/>
</dbReference>
<sequence>MAPHITVTAAHVLAEAGAHGVSSVVLVDALAARGQGPVPARVVAVDLTYDLALLRREVALPETAGRIAASDGTYLNEDVAVTGHVVVPDHADASPPRYLTTHGVWAGGTTRQDMVAVSRINARDLMRGMSGAPVIRRRDRAVIGVVSARYTSPDARMEHSVWITRTEDLLPLLRTFDPAAEFAGSARTTEIESFPAGSRFAPPVNISTLPPDLPHHIGRTDLIRELLGLVVADPAGRLRIVAVDGMAGIGKTALALHLAHRLTAYFPDRQLYTDLRAHTTGQEPLDPYETLGSLLVGDGVAFGNIPDDLDGRIAMWRSRTAGWRALLILDNVASTEQVLPLLPSGPGCLVVTTSRRRLADLPAVVRRAGLDALPADESRILFERLTGDRIVDPGALDRLVEAAKGLPLAISVLAGLRLRHPTWSLADLADEAEGSLVEATPEHRSVFAALGLSYRYLDEETQTFLRRLIVHPGAAESLDAAAAAALGGTTPARAGRLLDHLHREYLLLERGYRRYGMHDLVRAYLVVLDRDTPEQEAVAALARLLDHYEKLAVRADRRLRRPPVIPGTEDERRQSMSWLRTERANLLSCFWQTVETGDDTRVVTFGTAIAVLLETDGPWDVARNVQSAVLTSAERLGDPAALARAWFNVGFAHYLNSANEEATAALTEARSRFQTLGDLTWEIRSMLWLGEIWVYTTDDRYADGMTLFEDALALATAHGDRHGRAEALASMGGARHFGGGLDENRYAREAAELGEAVEIFQELGDEAGVATTLNQIGLLRLLIADFPGAREVLDRAVVIWSALADPAGRAKARDRMGHALLHMGEFAAARKSIEAALTTYQALGDEYNQGESLNYLGSVETAADNAEAAAEAFTEALRLYGQIDYRYGRAEVLSDLGWLQCRNGEFQAAGTSLDEAFEIYGEFGERLGQAVVRNTRGMARWRQGDFAAGLAEHEAALADARAFRSPLDEARALEGTGRCRLALGDTGEGTTLLRGALASYQRLAVARELWLGPDLDELI</sequence>
<evidence type="ECO:0000313" key="2">
    <source>
        <dbReference type="Proteomes" id="UP001597183"/>
    </source>
</evidence>
<dbReference type="Pfam" id="PF13365">
    <property type="entry name" value="Trypsin_2"/>
    <property type="match status" value="1"/>
</dbReference>
<keyword evidence="2" id="KW-1185">Reference proteome</keyword>
<accession>A0ABW4AJ35</accession>
<dbReference type="Pfam" id="PF13424">
    <property type="entry name" value="TPR_12"/>
    <property type="match status" value="1"/>
</dbReference>
<dbReference type="InterPro" id="IPR019734">
    <property type="entry name" value="TPR_rpt"/>
</dbReference>
<dbReference type="InterPro" id="IPR027417">
    <property type="entry name" value="P-loop_NTPase"/>
</dbReference>
<organism evidence="1 2">
    <name type="scientific">Actinoplanes sichuanensis</name>
    <dbReference type="NCBI Taxonomy" id="512349"/>
    <lineage>
        <taxon>Bacteria</taxon>
        <taxon>Bacillati</taxon>
        <taxon>Actinomycetota</taxon>
        <taxon>Actinomycetes</taxon>
        <taxon>Micromonosporales</taxon>
        <taxon>Micromonosporaceae</taxon>
        <taxon>Actinoplanes</taxon>
    </lineage>
</organism>
<dbReference type="InterPro" id="IPR009003">
    <property type="entry name" value="Peptidase_S1_PA"/>
</dbReference>
<dbReference type="EMBL" id="JBHTMK010000044">
    <property type="protein sequence ID" value="MFD1370583.1"/>
    <property type="molecule type" value="Genomic_DNA"/>
</dbReference>
<dbReference type="InterPro" id="IPR011990">
    <property type="entry name" value="TPR-like_helical_dom_sf"/>
</dbReference>
<comment type="caution">
    <text evidence="1">The sequence shown here is derived from an EMBL/GenBank/DDBJ whole genome shotgun (WGS) entry which is preliminary data.</text>
</comment>
<dbReference type="RefSeq" id="WP_317793649.1">
    <property type="nucleotide sequence ID" value="NZ_AP028461.1"/>
</dbReference>
<dbReference type="Gene3D" id="2.40.10.120">
    <property type="match status" value="1"/>
</dbReference>
<dbReference type="SMART" id="SM00028">
    <property type="entry name" value="TPR"/>
    <property type="match status" value="5"/>
</dbReference>
<dbReference type="PRINTS" id="PR00364">
    <property type="entry name" value="DISEASERSIST"/>
</dbReference>
<gene>
    <name evidence="1" type="ORF">ACFQ5G_35050</name>
</gene>
<dbReference type="PANTHER" id="PTHR47691">
    <property type="entry name" value="REGULATOR-RELATED"/>
    <property type="match status" value="1"/>
</dbReference>
<dbReference type="Gene3D" id="1.25.40.10">
    <property type="entry name" value="Tetratricopeptide repeat domain"/>
    <property type="match status" value="2"/>
</dbReference>
<dbReference type="PANTHER" id="PTHR47691:SF3">
    <property type="entry name" value="HTH-TYPE TRANSCRIPTIONAL REGULATOR RV0890C-RELATED"/>
    <property type="match status" value="1"/>
</dbReference>
<dbReference type="SUPFAM" id="SSF52540">
    <property type="entry name" value="P-loop containing nucleoside triphosphate hydrolases"/>
    <property type="match status" value="1"/>
</dbReference>